<feature type="compositionally biased region" description="Basic and acidic residues" evidence="1">
    <location>
        <begin position="76"/>
        <end position="85"/>
    </location>
</feature>
<sequence length="124" mass="13252">MRSRIVSSVPHFCLAIALAVALLSASLGLTRSHGYADMTGFETADIVGLEPEAADRSHSHDGEDETSSVSHSHGHNSSDHTHDTPTDVPVIALSLAPARQSWTVFLPFVMVAGDGTRLERPPRI</sequence>
<proteinExistence type="predicted"/>
<protein>
    <submittedName>
        <fullName evidence="2">Uncharacterized protein</fullName>
    </submittedName>
</protein>
<gene>
    <name evidence="2" type="ORF">pC6.5d_701</name>
</gene>
<geneLocation type="plasmid" evidence="2">
    <name>pC6.5d</name>
</geneLocation>
<dbReference type="EMBL" id="MK318989">
    <property type="protein sequence ID" value="QCL10594.1"/>
    <property type="molecule type" value="Genomic_DNA"/>
</dbReference>
<evidence type="ECO:0000313" key="2">
    <source>
        <dbReference type="EMBL" id="QCL10594.1"/>
    </source>
</evidence>
<dbReference type="RefSeq" id="WP_200991903.1">
    <property type="nucleotide sequence ID" value="NZ_MK318989.1"/>
</dbReference>
<evidence type="ECO:0000256" key="1">
    <source>
        <dbReference type="SAM" id="MobiDB-lite"/>
    </source>
</evidence>
<reference evidence="2" key="1">
    <citation type="submission" date="2018-12" db="EMBL/GenBank/DDBJ databases">
        <title>Three Rhizobium rhizogenes strains isolated from the same crown gall tumor carry diverse plasmids.</title>
        <authorList>
            <person name="Pulawska J."/>
            <person name="Kuzmanovic N."/>
        </authorList>
    </citation>
    <scope>NUCLEOTIDE SEQUENCE</scope>
    <source>
        <strain evidence="2">C6.5</strain>
        <plasmid evidence="2">pC6.5d</plasmid>
    </source>
</reference>
<keyword evidence="2" id="KW-0614">Plasmid</keyword>
<accession>A0A7S4ZV28</accession>
<organism evidence="2">
    <name type="scientific">Rhizobium rhizogenes</name>
    <name type="common">Agrobacterium rhizogenes</name>
    <dbReference type="NCBI Taxonomy" id="359"/>
    <lineage>
        <taxon>Bacteria</taxon>
        <taxon>Pseudomonadati</taxon>
        <taxon>Pseudomonadota</taxon>
        <taxon>Alphaproteobacteria</taxon>
        <taxon>Hyphomicrobiales</taxon>
        <taxon>Rhizobiaceae</taxon>
        <taxon>Rhizobium/Agrobacterium group</taxon>
        <taxon>Rhizobium</taxon>
    </lineage>
</organism>
<feature type="region of interest" description="Disordered" evidence="1">
    <location>
        <begin position="47"/>
        <end position="86"/>
    </location>
</feature>
<dbReference type="AlphaFoldDB" id="A0A7S4ZV28"/>
<name>A0A7S4ZV28_RHIRH</name>